<dbReference type="EMBL" id="LT598448">
    <property type="protein sequence ID" value="SCU89180.1"/>
    <property type="molecule type" value="Genomic_DNA"/>
</dbReference>
<sequence length="317" mass="35014">MKFTKVLGLSLASIAINTDFALAKWPDQSLYRVQEFVVVDQTVTTFNATPECQDQTMSMINSAMSYKINVDVMEHCVLEAVSVLRTLLKEKNEFCALDLMNIATEQLHWFPPAGIDLSHISMAKQFEHLKTIYYSAPILRRGRDWIAYIVRVSAQSSQWHALSTTATQVWSHAESSTPAIHGLCQEIGRVLKTPETIKLLAKLKNEWTKSTPTCKKPQEARTGGKRAAAHAAVDAAANAAAKAPSRVIEFVAPKPGNVPKHNKQQVLAFEQEYSNSTNQTVQVVIKEDESSGVASRRISSWSIMGAVIVVLSGVTLF</sequence>
<accession>A0A1G4JFU9</accession>
<protein>
    <submittedName>
        <fullName evidence="2">LANO_0D04126g1_1</fullName>
    </submittedName>
</protein>
<evidence type="ECO:0000313" key="3">
    <source>
        <dbReference type="Proteomes" id="UP000189911"/>
    </source>
</evidence>
<name>A0A1G4JFU9_9SACH</name>
<dbReference type="Proteomes" id="UP000189911">
    <property type="component" value="Chromosome D"/>
</dbReference>
<feature type="signal peptide" evidence="1">
    <location>
        <begin position="1"/>
        <end position="23"/>
    </location>
</feature>
<reference evidence="3" key="1">
    <citation type="submission" date="2016-03" db="EMBL/GenBank/DDBJ databases">
        <authorList>
            <person name="Devillers Hugo."/>
        </authorList>
    </citation>
    <scope>NUCLEOTIDE SEQUENCE [LARGE SCALE GENOMIC DNA]</scope>
</reference>
<dbReference type="AlphaFoldDB" id="A0A1G4JFU9"/>
<evidence type="ECO:0000313" key="2">
    <source>
        <dbReference type="EMBL" id="SCU89180.1"/>
    </source>
</evidence>
<evidence type="ECO:0000256" key="1">
    <source>
        <dbReference type="SAM" id="SignalP"/>
    </source>
</evidence>
<gene>
    <name evidence="2" type="ORF">LANO_0D04126G</name>
</gene>
<dbReference type="OrthoDB" id="4034917at2759"/>
<keyword evidence="1" id="KW-0732">Signal</keyword>
<keyword evidence="3" id="KW-1185">Reference proteome</keyword>
<feature type="chain" id="PRO_5009236032" evidence="1">
    <location>
        <begin position="24"/>
        <end position="317"/>
    </location>
</feature>
<organism evidence="2 3">
    <name type="scientific">Lachancea nothofagi CBS 11611</name>
    <dbReference type="NCBI Taxonomy" id="1266666"/>
    <lineage>
        <taxon>Eukaryota</taxon>
        <taxon>Fungi</taxon>
        <taxon>Dikarya</taxon>
        <taxon>Ascomycota</taxon>
        <taxon>Saccharomycotina</taxon>
        <taxon>Saccharomycetes</taxon>
        <taxon>Saccharomycetales</taxon>
        <taxon>Saccharomycetaceae</taxon>
        <taxon>Lachancea</taxon>
    </lineage>
</organism>
<proteinExistence type="predicted"/>